<reference evidence="1" key="1">
    <citation type="journal article" date="2015" name="Nature">
        <title>Complex archaea that bridge the gap between prokaryotes and eukaryotes.</title>
        <authorList>
            <person name="Spang A."/>
            <person name="Saw J.H."/>
            <person name="Jorgensen S.L."/>
            <person name="Zaremba-Niedzwiedzka K."/>
            <person name="Martijn J."/>
            <person name="Lind A.E."/>
            <person name="van Eijk R."/>
            <person name="Schleper C."/>
            <person name="Guy L."/>
            <person name="Ettema T.J."/>
        </authorList>
    </citation>
    <scope>NUCLEOTIDE SEQUENCE</scope>
</reference>
<protein>
    <submittedName>
        <fullName evidence="1">Uncharacterized protein</fullName>
    </submittedName>
</protein>
<dbReference type="EMBL" id="LAZR01026988">
    <property type="protein sequence ID" value="KKL67090.1"/>
    <property type="molecule type" value="Genomic_DNA"/>
</dbReference>
<comment type="caution">
    <text evidence="1">The sequence shown here is derived from an EMBL/GenBank/DDBJ whole genome shotgun (WGS) entry which is preliminary data.</text>
</comment>
<name>A0A0F9GC27_9ZZZZ</name>
<accession>A0A0F9GC27</accession>
<organism evidence="1">
    <name type="scientific">marine sediment metagenome</name>
    <dbReference type="NCBI Taxonomy" id="412755"/>
    <lineage>
        <taxon>unclassified sequences</taxon>
        <taxon>metagenomes</taxon>
        <taxon>ecological metagenomes</taxon>
    </lineage>
</organism>
<gene>
    <name evidence="1" type="ORF">LCGC14_2138440</name>
</gene>
<feature type="non-terminal residue" evidence="1">
    <location>
        <position position="122"/>
    </location>
</feature>
<sequence length="122" mass="12521">MAGFTDLAETDFLDHFLTNTTFPNVGDAAGLLASAAPGVFTLALNMADAVTDASTVLTDNEVSYTGYTRPTIVRSTSGWTVTGDTASNDALIVFGEMSAGGPDTVTDVSGGFAAGTIMHFWG</sequence>
<evidence type="ECO:0000313" key="1">
    <source>
        <dbReference type="EMBL" id="KKL67090.1"/>
    </source>
</evidence>
<proteinExistence type="predicted"/>
<dbReference type="AlphaFoldDB" id="A0A0F9GC27"/>